<evidence type="ECO:0000313" key="1">
    <source>
        <dbReference type="EMBL" id="GMF23698.1"/>
    </source>
</evidence>
<accession>A0A9W6WZ86</accession>
<sequence>MRAGVTRLPSLLSRPRHVLQRGDPLTTFARRSPSSAQNVRAPIASQLHQRRHFASSANDKDPPPEGFQEVLAALAKVRARKDTFQQYKEQQVFAPSKLSHLANWLMFYHLNRPQKTQLDVIEFLQGAKYAMRATMLAMYSREFADYVAREAEAMGALKPDCETAKMVERSLETVSYDAFKAFMLQSASAGIRPEMQEIEVHSAHLLSVRYDRVAKRPTTNSSGAKVLGVPMDERLTLAVLFDITEHVDVTLPDSEDDTEMVVRRTKAIWQFNSKVTTPDDIDWIIEPLHLVA</sequence>
<dbReference type="OrthoDB" id="115153at2759"/>
<name>A0A9W6WZ86_9STRA</name>
<protein>
    <submittedName>
        <fullName evidence="1">Unnamed protein product</fullName>
    </submittedName>
</protein>
<evidence type="ECO:0000313" key="2">
    <source>
        <dbReference type="Proteomes" id="UP001165083"/>
    </source>
</evidence>
<organism evidence="1 2">
    <name type="scientific">Phytophthora lilii</name>
    <dbReference type="NCBI Taxonomy" id="2077276"/>
    <lineage>
        <taxon>Eukaryota</taxon>
        <taxon>Sar</taxon>
        <taxon>Stramenopiles</taxon>
        <taxon>Oomycota</taxon>
        <taxon>Peronosporomycetes</taxon>
        <taxon>Peronosporales</taxon>
        <taxon>Peronosporaceae</taxon>
        <taxon>Phytophthora</taxon>
    </lineage>
</organism>
<gene>
    <name evidence="1" type="ORF">Plil01_000960400</name>
</gene>
<keyword evidence="2" id="KW-1185">Reference proteome</keyword>
<dbReference type="Proteomes" id="UP001165083">
    <property type="component" value="Unassembled WGS sequence"/>
</dbReference>
<dbReference type="EMBL" id="BSXW01000485">
    <property type="protein sequence ID" value="GMF23698.1"/>
    <property type="molecule type" value="Genomic_DNA"/>
</dbReference>
<comment type="caution">
    <text evidence="1">The sequence shown here is derived from an EMBL/GenBank/DDBJ whole genome shotgun (WGS) entry which is preliminary data.</text>
</comment>
<dbReference type="AlphaFoldDB" id="A0A9W6WZ86"/>
<reference evidence="1" key="1">
    <citation type="submission" date="2023-04" db="EMBL/GenBank/DDBJ databases">
        <title>Phytophthora lilii NBRC 32176.</title>
        <authorList>
            <person name="Ichikawa N."/>
            <person name="Sato H."/>
            <person name="Tonouchi N."/>
        </authorList>
    </citation>
    <scope>NUCLEOTIDE SEQUENCE</scope>
    <source>
        <strain evidence="1">NBRC 32176</strain>
    </source>
</reference>
<proteinExistence type="predicted"/>